<evidence type="ECO:0000313" key="4">
    <source>
        <dbReference type="EMBL" id="KAJ5175205.1"/>
    </source>
</evidence>
<dbReference type="GeneID" id="81422383"/>
<evidence type="ECO:0000256" key="2">
    <source>
        <dbReference type="SAM" id="Phobius"/>
    </source>
</evidence>
<protein>
    <submittedName>
        <fullName evidence="4">Uncharacterized protein</fullName>
    </submittedName>
</protein>
<dbReference type="EMBL" id="JAPQKN010000001">
    <property type="protein sequence ID" value="KAJ5175205.1"/>
    <property type="molecule type" value="Genomic_DNA"/>
</dbReference>
<sequence>MPGSWYYGPSPPGMLVIVLVILLVGNPAPGVLGLRTTSGSPCSDICNKESTNTTASEIVCLDTDFDKGKGKTFEDCVTCLLKSSFVDRPSGETDVNWGLYNLRYAFTSCVFGYPATAANISTPCTVGCQSIESAVVDDITIPSASNFDNWCSATGFADNVINDCEFCYNLTYQQVNPQVYMANFLESIRYNCHFSTGIGLAFDIAPSRIFTETLLPSSMSLSTSTSTSGSGVNLGVVIGLPIMGFFIILCSLGACCFFFIRWQRKRVGRGRYQDHLYARWNDTSISTPQQAQGGWGSPQQMHAAGYGAYDPGYGPGFGFTDNDGQSREVGYGHDYSQFAYSPAITESSPSTQFATPQVGGYGFFEPDRKQPYAEEITQSPPPPQPYVSPHMGQDYFEPDRKQPF</sequence>
<proteinExistence type="predicted"/>
<gene>
    <name evidence="4" type="ORF">N7482_001082</name>
</gene>
<dbReference type="AlphaFoldDB" id="A0A9W9LT87"/>
<keyword evidence="2" id="KW-1133">Transmembrane helix</keyword>
<organism evidence="4 5">
    <name type="scientific">Penicillium canariense</name>
    <dbReference type="NCBI Taxonomy" id="189055"/>
    <lineage>
        <taxon>Eukaryota</taxon>
        <taxon>Fungi</taxon>
        <taxon>Dikarya</taxon>
        <taxon>Ascomycota</taxon>
        <taxon>Pezizomycotina</taxon>
        <taxon>Eurotiomycetes</taxon>
        <taxon>Eurotiomycetidae</taxon>
        <taxon>Eurotiales</taxon>
        <taxon>Aspergillaceae</taxon>
        <taxon>Penicillium</taxon>
    </lineage>
</organism>
<reference evidence="4" key="1">
    <citation type="submission" date="2022-11" db="EMBL/GenBank/DDBJ databases">
        <authorList>
            <person name="Petersen C."/>
        </authorList>
    </citation>
    <scope>NUCLEOTIDE SEQUENCE</scope>
    <source>
        <strain evidence="4">IBT 26290</strain>
    </source>
</reference>
<feature type="region of interest" description="Disordered" evidence="1">
    <location>
        <begin position="371"/>
        <end position="404"/>
    </location>
</feature>
<reference evidence="4" key="2">
    <citation type="journal article" date="2023" name="IMA Fungus">
        <title>Comparative genomic study of the Penicillium genus elucidates a diverse pangenome and 15 lateral gene transfer events.</title>
        <authorList>
            <person name="Petersen C."/>
            <person name="Sorensen T."/>
            <person name="Nielsen M.R."/>
            <person name="Sondergaard T.E."/>
            <person name="Sorensen J.L."/>
            <person name="Fitzpatrick D.A."/>
            <person name="Frisvad J.C."/>
            <person name="Nielsen K.L."/>
        </authorList>
    </citation>
    <scope>NUCLEOTIDE SEQUENCE</scope>
    <source>
        <strain evidence="4">IBT 26290</strain>
    </source>
</reference>
<evidence type="ECO:0000256" key="1">
    <source>
        <dbReference type="SAM" id="MobiDB-lite"/>
    </source>
</evidence>
<dbReference type="OrthoDB" id="5426678at2759"/>
<feature type="signal peptide" evidence="3">
    <location>
        <begin position="1"/>
        <end position="33"/>
    </location>
</feature>
<feature type="transmembrane region" description="Helical" evidence="2">
    <location>
        <begin position="234"/>
        <end position="260"/>
    </location>
</feature>
<keyword evidence="2" id="KW-0812">Transmembrane</keyword>
<keyword evidence="5" id="KW-1185">Reference proteome</keyword>
<dbReference type="Proteomes" id="UP001149163">
    <property type="component" value="Unassembled WGS sequence"/>
</dbReference>
<dbReference type="RefSeq" id="XP_056546813.1">
    <property type="nucleotide sequence ID" value="XM_056683207.1"/>
</dbReference>
<comment type="caution">
    <text evidence="4">The sequence shown here is derived from an EMBL/GenBank/DDBJ whole genome shotgun (WGS) entry which is preliminary data.</text>
</comment>
<feature type="chain" id="PRO_5040749039" evidence="3">
    <location>
        <begin position="34"/>
        <end position="404"/>
    </location>
</feature>
<evidence type="ECO:0000256" key="3">
    <source>
        <dbReference type="SAM" id="SignalP"/>
    </source>
</evidence>
<evidence type="ECO:0000313" key="5">
    <source>
        <dbReference type="Proteomes" id="UP001149163"/>
    </source>
</evidence>
<name>A0A9W9LT87_9EURO</name>
<keyword evidence="2" id="KW-0472">Membrane</keyword>
<keyword evidence="3" id="KW-0732">Signal</keyword>
<accession>A0A9W9LT87</accession>